<protein>
    <submittedName>
        <fullName evidence="2">Uncharacterized protein</fullName>
    </submittedName>
</protein>
<feature type="transmembrane region" description="Helical" evidence="1">
    <location>
        <begin position="223"/>
        <end position="242"/>
    </location>
</feature>
<keyword evidence="3" id="KW-1185">Reference proteome</keyword>
<dbReference type="RefSeq" id="WP_097382168.1">
    <property type="nucleotide sequence ID" value="NZ_NXNI01000003.1"/>
</dbReference>
<name>A0A2A5QPC5_9EURY</name>
<reference evidence="2 3" key="1">
    <citation type="submission" date="2017-09" db="EMBL/GenBank/DDBJ databases">
        <title>Genome sequences of Natrinema ejinorence JCM 13890T.</title>
        <authorList>
            <person name="Roh S.W."/>
            <person name="Kim Y.B."/>
            <person name="Kim J.Y."/>
        </authorList>
    </citation>
    <scope>NUCLEOTIDE SEQUENCE [LARGE SCALE GENOMIC DNA]</scope>
    <source>
        <strain evidence="2 3">JCM 13890</strain>
    </source>
</reference>
<accession>A0A2A5QPC5</accession>
<dbReference type="OrthoDB" id="386497at2157"/>
<feature type="transmembrane region" description="Helical" evidence="1">
    <location>
        <begin position="291"/>
        <end position="315"/>
    </location>
</feature>
<feature type="transmembrane region" description="Helical" evidence="1">
    <location>
        <begin position="143"/>
        <end position="164"/>
    </location>
</feature>
<organism evidence="2 3">
    <name type="scientific">Natrinema ejinorense</name>
    <dbReference type="NCBI Taxonomy" id="373386"/>
    <lineage>
        <taxon>Archaea</taxon>
        <taxon>Methanobacteriati</taxon>
        <taxon>Methanobacteriota</taxon>
        <taxon>Stenosarchaea group</taxon>
        <taxon>Halobacteria</taxon>
        <taxon>Halobacteriales</taxon>
        <taxon>Natrialbaceae</taxon>
        <taxon>Natrinema</taxon>
    </lineage>
</organism>
<feature type="transmembrane region" description="Helical" evidence="1">
    <location>
        <begin position="346"/>
        <end position="368"/>
    </location>
</feature>
<feature type="transmembrane region" description="Helical" evidence="1">
    <location>
        <begin position="263"/>
        <end position="285"/>
    </location>
</feature>
<keyword evidence="1" id="KW-0472">Membrane</keyword>
<evidence type="ECO:0000256" key="1">
    <source>
        <dbReference type="SAM" id="Phobius"/>
    </source>
</evidence>
<feature type="transmembrane region" description="Helical" evidence="1">
    <location>
        <begin position="427"/>
        <end position="447"/>
    </location>
</feature>
<proteinExistence type="predicted"/>
<comment type="caution">
    <text evidence="2">The sequence shown here is derived from an EMBL/GenBank/DDBJ whole genome shotgun (WGS) entry which is preliminary data.</text>
</comment>
<keyword evidence="1" id="KW-0812">Transmembrane</keyword>
<sequence>MINALPLQGVGVEVPDKTPGQLWLTAIMVLLGVVALAVVYRRHKFAKLPADQREHKSTLLGEIRRQTPETVRIPAHGDIETYREPVREAFERVQARVRGEADVHDPDRVTIREATAAVVGEIHAATGSRFDFVPRAARRIGTLAVLVATFGAVAVSTDALVAVLTSESTSLDLETLLDVAVSLTQAVITAPVDAVRLFPGGELLSNLVFAYGVLAATMAYEHWYLLSLALAIGAVAITALDMQVPDSIETRLYYHRETLALETVGAVAAIWTVGVIPAGIGRAIGAVGIDFAAVGAGVGFVLAALVTAFCGRVAAHSLRKRLRHAATIDWPAGPDRIVGAYLLVRYCAVGLALMIAPFVPVYAAVIIADGRLFDVLAALWVASVPTKLALVVPLLLAAGVLAYTARHAADDVQDALVESFARQSVRVAILQRGLTIAAGLLSFGLVWAFTRSLVLALLGAVVLSLLIYGAYELIDRAAYRLDLFGDRGRTRRGVLVQAYAVDDADGTRHLIAKVGTNHTVSRETLAETVDDVLTVADAARQTGGSVPATAGQQRAEDMLELGLVGGDVETELQEQIRKTFAHELRADGWVTMDTLARACRDYPEERWKGELHRYCALGVLSRNGEVVRLERDVWEATDGNAAENWWFGEVNHS</sequence>
<keyword evidence="1" id="KW-1133">Transmembrane helix</keyword>
<dbReference type="Proteomes" id="UP000219689">
    <property type="component" value="Unassembled WGS sequence"/>
</dbReference>
<dbReference type="AlphaFoldDB" id="A0A2A5QPC5"/>
<feature type="transmembrane region" description="Helical" evidence="1">
    <location>
        <begin position="388"/>
        <end position="406"/>
    </location>
</feature>
<gene>
    <name evidence="2" type="ORF">CP557_21980</name>
</gene>
<evidence type="ECO:0000313" key="3">
    <source>
        <dbReference type="Proteomes" id="UP000219689"/>
    </source>
</evidence>
<feature type="transmembrane region" description="Helical" evidence="1">
    <location>
        <begin position="20"/>
        <end position="40"/>
    </location>
</feature>
<feature type="transmembrane region" description="Helical" evidence="1">
    <location>
        <begin position="453"/>
        <end position="471"/>
    </location>
</feature>
<dbReference type="EMBL" id="NXNI01000003">
    <property type="protein sequence ID" value="PCR88701.1"/>
    <property type="molecule type" value="Genomic_DNA"/>
</dbReference>
<evidence type="ECO:0000313" key="2">
    <source>
        <dbReference type="EMBL" id="PCR88701.1"/>
    </source>
</evidence>